<keyword evidence="1" id="KW-0479">Metal-binding</keyword>
<dbReference type="AlphaFoldDB" id="A0A2U3EF58"/>
<dbReference type="FunFam" id="3.10.180.10:FF:000034">
    <property type="entry name" value="Glyoxalase/Bleomycin resistance protein/Dihydroxybiphenyl dioxygenase"/>
    <property type="match status" value="1"/>
</dbReference>
<dbReference type="PANTHER" id="PTHR43048">
    <property type="entry name" value="METHYLMALONYL-COA EPIMERASE"/>
    <property type="match status" value="1"/>
</dbReference>
<dbReference type="GO" id="GO:0004493">
    <property type="term" value="F:methylmalonyl-CoA epimerase activity"/>
    <property type="evidence" value="ECO:0007669"/>
    <property type="project" value="TreeGrafter"/>
</dbReference>
<proteinExistence type="predicted"/>
<dbReference type="InterPro" id="IPR051785">
    <property type="entry name" value="MMCE/EMCE_epimerase"/>
</dbReference>
<feature type="domain" description="VOC" evidence="3">
    <location>
        <begin position="192"/>
        <end position="318"/>
    </location>
</feature>
<dbReference type="GO" id="GO:0046491">
    <property type="term" value="P:L-methylmalonyl-CoA metabolic process"/>
    <property type="evidence" value="ECO:0007669"/>
    <property type="project" value="TreeGrafter"/>
</dbReference>
<evidence type="ECO:0000313" key="4">
    <source>
        <dbReference type="EMBL" id="PWI73103.1"/>
    </source>
</evidence>
<feature type="domain" description="VOC" evidence="3">
    <location>
        <begin position="46"/>
        <end position="153"/>
    </location>
</feature>
<dbReference type="InterPro" id="IPR004360">
    <property type="entry name" value="Glyas_Fos-R_dOase_dom"/>
</dbReference>
<dbReference type="FunFam" id="3.10.180.10:FF:000039">
    <property type="entry name" value="Trihydroxytoluene oxygenase (AFU_orthologue AFUA_8G02470)"/>
    <property type="match status" value="1"/>
</dbReference>
<dbReference type="InterPro" id="IPR029068">
    <property type="entry name" value="Glyas_Bleomycin-R_OHBP_Dase"/>
</dbReference>
<dbReference type="SUPFAM" id="SSF54593">
    <property type="entry name" value="Glyoxalase/Bleomycin resistance protein/Dihydroxybiphenyl dioxygenase"/>
    <property type="match status" value="1"/>
</dbReference>
<dbReference type="Proteomes" id="UP000245956">
    <property type="component" value="Unassembled WGS sequence"/>
</dbReference>
<evidence type="ECO:0000256" key="2">
    <source>
        <dbReference type="SAM" id="MobiDB-lite"/>
    </source>
</evidence>
<protein>
    <submittedName>
        <fullName evidence="4">Trihydroxytoluene oxygenase</fullName>
    </submittedName>
</protein>
<dbReference type="GO" id="GO:0005739">
    <property type="term" value="C:mitochondrion"/>
    <property type="evidence" value="ECO:0007669"/>
    <property type="project" value="TreeGrafter"/>
</dbReference>
<accession>A0A2U3EF58</accession>
<evidence type="ECO:0000313" key="5">
    <source>
        <dbReference type="Proteomes" id="UP000245956"/>
    </source>
</evidence>
<dbReference type="InterPro" id="IPR037523">
    <property type="entry name" value="VOC_core"/>
</dbReference>
<dbReference type="CDD" id="cd07267">
    <property type="entry name" value="THT_Oxygenase_N"/>
    <property type="match status" value="1"/>
</dbReference>
<dbReference type="GO" id="GO:0046872">
    <property type="term" value="F:metal ion binding"/>
    <property type="evidence" value="ECO:0007669"/>
    <property type="project" value="UniProtKB-KW"/>
</dbReference>
<feature type="region of interest" description="Disordered" evidence="2">
    <location>
        <begin position="1"/>
        <end position="24"/>
    </location>
</feature>
<name>A0A2U3EF58_PURLI</name>
<reference evidence="4 5" key="1">
    <citation type="journal article" date="2016" name="Front. Microbiol.">
        <title>Genome and transcriptome sequences reveal the specific parasitism of the nematophagous Purpureocillium lilacinum 36-1.</title>
        <authorList>
            <person name="Xie J."/>
            <person name="Li S."/>
            <person name="Mo C."/>
            <person name="Xiao X."/>
            <person name="Peng D."/>
            <person name="Wang G."/>
            <person name="Xiao Y."/>
        </authorList>
    </citation>
    <scope>NUCLEOTIDE SEQUENCE [LARGE SCALE GENOMIC DNA]</scope>
    <source>
        <strain evidence="4 5">36-1</strain>
    </source>
</reference>
<dbReference type="EMBL" id="LCWV01000005">
    <property type="protein sequence ID" value="PWI73103.1"/>
    <property type="molecule type" value="Genomic_DNA"/>
</dbReference>
<evidence type="ECO:0000256" key="1">
    <source>
        <dbReference type="ARBA" id="ARBA00022723"/>
    </source>
</evidence>
<dbReference type="Gene3D" id="3.10.180.10">
    <property type="entry name" value="2,3-Dihydroxybiphenyl 1,2-Dioxygenase, domain 1"/>
    <property type="match status" value="2"/>
</dbReference>
<evidence type="ECO:0000259" key="3">
    <source>
        <dbReference type="PROSITE" id="PS51819"/>
    </source>
</evidence>
<comment type="caution">
    <text evidence="4">The sequence shown here is derived from an EMBL/GenBank/DDBJ whole genome shotgun (WGS) entry which is preliminary data.</text>
</comment>
<sequence length="535" mass="58797">MGDARLAPNSGAAVPDTTAAGDDQETQASWLQGQNIDTKGRIQLNKVSHVRYQHPDLDEIHKFLTDFGMEVAKKGDNEVWYSGYGVDQYVYYARKGPREFLGGTFEAASEDDFQRAARLPGAGDIQALDGAPGGGRLVTITDPDGFPVNIIFGQEAKEAGSNPNKLPLNYGMEKERARKFQRFQTGPAAIHKLGHFGFVTTRFQELVKFYTSTFNITPSDFVYVPKDGKKEVVTAFLHIDLGDKLVDHHTLFLSSGPTSHVHHSSFEVHDFDTQNLGHQWLAQKGYKSVWGVGRHVLGSQIFDYWWDTTGNMVEHYADGDLINRESPISYSPAGSESLAVAAAPRWWSFARGVTATQRSSFGYRDVWQTQQLPLAPAEYGKLRPPAALKTKPIYQPRFLGALCLESLDLPFLALNPTLGGRGYVTTWGLGIPGPELRFGLARLRGSLLREAVEAKFVRSCDLLTDKAAKHQPGIERLLFNLGRVASDGLSDAHVESVGKVAPLPESQVSSGDARMKPSLGPAPPRDFGYVLAHSV</sequence>
<organism evidence="4 5">
    <name type="scientific">Purpureocillium lilacinum</name>
    <name type="common">Paecilomyces lilacinus</name>
    <dbReference type="NCBI Taxonomy" id="33203"/>
    <lineage>
        <taxon>Eukaryota</taxon>
        <taxon>Fungi</taxon>
        <taxon>Dikarya</taxon>
        <taxon>Ascomycota</taxon>
        <taxon>Pezizomycotina</taxon>
        <taxon>Sordariomycetes</taxon>
        <taxon>Hypocreomycetidae</taxon>
        <taxon>Hypocreales</taxon>
        <taxon>Ophiocordycipitaceae</taxon>
        <taxon>Purpureocillium</taxon>
    </lineage>
</organism>
<dbReference type="Pfam" id="PF00903">
    <property type="entry name" value="Glyoxalase"/>
    <property type="match status" value="1"/>
</dbReference>
<dbReference type="PROSITE" id="PS51819">
    <property type="entry name" value="VOC"/>
    <property type="match status" value="2"/>
</dbReference>
<gene>
    <name evidence="4" type="ORF">PCL_10118</name>
</gene>
<dbReference type="PANTHER" id="PTHR43048:SF3">
    <property type="entry name" value="METHYLMALONYL-COA EPIMERASE, MITOCHONDRIAL"/>
    <property type="match status" value="1"/>
</dbReference>